<accession>A0A2D0RZ14</accession>
<dbReference type="OrthoDB" id="6149480at2759"/>
<protein>
    <submittedName>
        <fullName evidence="2">Protein SPO16 homolog</fullName>
    </submittedName>
</protein>
<evidence type="ECO:0000313" key="2">
    <source>
        <dbReference type="RefSeq" id="XP_017335739.1"/>
    </source>
</evidence>
<sequence length="175" mass="19676">MANNNTTTLWKTTVIVSTSLQNNEISVLLLAQKHLLRYSDSIEPGTLVFPLSGVAFLLITPEEFPEKAECEEFFKKIEKFVQVHRNSFLLLQAPAYGARELEIVSAVQNRFFGSNLKVLPVRSNGDAVKGMLTIAKATSRPHVDGVRERMRLARAHIIEISLETLLKKVNIFKVI</sequence>
<dbReference type="GeneID" id="108272088"/>
<reference evidence="1" key="1">
    <citation type="journal article" date="2016" name="Nat. Commun.">
        <title>The channel catfish genome sequence provides insights into the evolution of scale formation in teleosts.</title>
        <authorList>
            <person name="Liu Z."/>
            <person name="Liu S."/>
            <person name="Yao J."/>
            <person name="Bao L."/>
            <person name="Zhang J."/>
            <person name="Li Y."/>
            <person name="Jiang C."/>
            <person name="Sun L."/>
            <person name="Wang R."/>
            <person name="Zhang Y."/>
            <person name="Zhou T."/>
            <person name="Zeng Q."/>
            <person name="Fu Q."/>
            <person name="Gao S."/>
            <person name="Li N."/>
            <person name="Koren S."/>
            <person name="Jiang Y."/>
            <person name="Zimin A."/>
            <person name="Xu P."/>
            <person name="Phillippy A.M."/>
            <person name="Geng X."/>
            <person name="Song L."/>
            <person name="Sun F."/>
            <person name="Li C."/>
            <person name="Wang X."/>
            <person name="Chen A."/>
            <person name="Jin Y."/>
            <person name="Yuan Z."/>
            <person name="Yang Y."/>
            <person name="Tan S."/>
            <person name="Peatman E."/>
            <person name="Lu J."/>
            <person name="Qin Z."/>
            <person name="Dunham R."/>
            <person name="Li Z."/>
            <person name="Sonstegard T."/>
            <person name="Feng J."/>
            <person name="Danzmann R.G."/>
            <person name="Schroeder S."/>
            <person name="Scheffler B."/>
            <person name="Duke M.V."/>
            <person name="Ballard L."/>
            <person name="Kucuktas H."/>
            <person name="Kaltenboeck L."/>
            <person name="Liu H."/>
            <person name="Armbruster J."/>
            <person name="Xie Y."/>
            <person name="Kirby M.L."/>
            <person name="Tian Y."/>
            <person name="Flanagan M.E."/>
            <person name="Mu W."/>
            <person name="Waldbieser G.C."/>
        </authorList>
    </citation>
    <scope>NUCLEOTIDE SEQUENCE [LARGE SCALE GENOMIC DNA]</scope>
    <source>
        <strain evidence="1">SDA103</strain>
    </source>
</reference>
<name>A0A2D0RZ14_ICTPU</name>
<dbReference type="STRING" id="7998.ENSIPUP00000014880"/>
<dbReference type="PANTHER" id="PTHR31408">
    <property type="entry name" value="HYPOTHETICAL PROTEIN LOC689986"/>
    <property type="match status" value="1"/>
</dbReference>
<dbReference type="GO" id="GO:0005694">
    <property type="term" value="C:chromosome"/>
    <property type="evidence" value="ECO:0007669"/>
    <property type="project" value="TreeGrafter"/>
</dbReference>
<gene>
    <name evidence="2" type="primary">LOC108272088</name>
</gene>
<reference evidence="2" key="2">
    <citation type="submission" date="2025-08" db="UniProtKB">
        <authorList>
            <consortium name="RefSeq"/>
        </authorList>
    </citation>
    <scope>IDENTIFICATION</scope>
    <source>
        <tissue evidence="2">Blood</tissue>
    </source>
</reference>
<dbReference type="AlphaFoldDB" id="A0A2D0RZ14"/>
<keyword evidence="1" id="KW-1185">Reference proteome</keyword>
<dbReference type="OMA" id="QNHDTCR"/>
<dbReference type="RefSeq" id="XP_017335739.1">
    <property type="nucleotide sequence ID" value="XM_017480250.3"/>
</dbReference>
<evidence type="ECO:0000313" key="1">
    <source>
        <dbReference type="Proteomes" id="UP000221080"/>
    </source>
</evidence>
<proteinExistence type="predicted"/>
<dbReference type="Pfam" id="PF15162">
    <property type="entry name" value="SCRE"/>
    <property type="match status" value="1"/>
</dbReference>
<dbReference type="GO" id="GO:0007130">
    <property type="term" value="P:synaptonemal complex assembly"/>
    <property type="evidence" value="ECO:0007669"/>
    <property type="project" value="InterPro"/>
</dbReference>
<dbReference type="GO" id="GO:0007131">
    <property type="term" value="P:reciprocal meiotic recombination"/>
    <property type="evidence" value="ECO:0007669"/>
    <property type="project" value="TreeGrafter"/>
</dbReference>
<dbReference type="PANTHER" id="PTHR31408:SF2">
    <property type="entry name" value="PROTEIN SPO16 HOMOLOG"/>
    <property type="match status" value="1"/>
</dbReference>
<dbReference type="InterPro" id="IPR027857">
    <property type="entry name" value="SCRE"/>
</dbReference>
<organism evidence="1 2">
    <name type="scientific">Ictalurus punctatus</name>
    <name type="common">Channel catfish</name>
    <name type="synonym">Silurus punctatus</name>
    <dbReference type="NCBI Taxonomy" id="7998"/>
    <lineage>
        <taxon>Eukaryota</taxon>
        <taxon>Metazoa</taxon>
        <taxon>Chordata</taxon>
        <taxon>Craniata</taxon>
        <taxon>Vertebrata</taxon>
        <taxon>Euteleostomi</taxon>
        <taxon>Actinopterygii</taxon>
        <taxon>Neopterygii</taxon>
        <taxon>Teleostei</taxon>
        <taxon>Ostariophysi</taxon>
        <taxon>Siluriformes</taxon>
        <taxon>Ictaluridae</taxon>
        <taxon>Ictalurus</taxon>
    </lineage>
</organism>
<dbReference type="KEGG" id="ipu:108272088"/>
<dbReference type="Proteomes" id="UP000221080">
    <property type="component" value="Chromosome 11"/>
</dbReference>